<dbReference type="Proteomes" id="UP000053660">
    <property type="component" value="Unassembled WGS sequence"/>
</dbReference>
<keyword evidence="3" id="KW-1185">Reference proteome</keyword>
<evidence type="ECO:0000313" key="2">
    <source>
        <dbReference type="EMBL" id="KHJ88236.1"/>
    </source>
</evidence>
<name>A0A0B1SWG6_OESDE</name>
<feature type="compositionally biased region" description="Basic and acidic residues" evidence="1">
    <location>
        <begin position="108"/>
        <end position="122"/>
    </location>
</feature>
<protein>
    <submittedName>
        <fullName evidence="2">Uncharacterized protein</fullName>
    </submittedName>
</protein>
<organism evidence="2 3">
    <name type="scientific">Oesophagostomum dentatum</name>
    <name type="common">Nodular worm</name>
    <dbReference type="NCBI Taxonomy" id="61180"/>
    <lineage>
        <taxon>Eukaryota</taxon>
        <taxon>Metazoa</taxon>
        <taxon>Ecdysozoa</taxon>
        <taxon>Nematoda</taxon>
        <taxon>Chromadorea</taxon>
        <taxon>Rhabditida</taxon>
        <taxon>Rhabditina</taxon>
        <taxon>Rhabditomorpha</taxon>
        <taxon>Strongyloidea</taxon>
        <taxon>Strongylidae</taxon>
        <taxon>Oesophagostomum</taxon>
    </lineage>
</organism>
<dbReference type="AlphaFoldDB" id="A0A0B1SWG6"/>
<accession>A0A0B1SWG6</accession>
<gene>
    <name evidence="2" type="ORF">OESDEN_11973</name>
</gene>
<feature type="non-terminal residue" evidence="2">
    <location>
        <position position="1"/>
    </location>
</feature>
<evidence type="ECO:0000313" key="3">
    <source>
        <dbReference type="Proteomes" id="UP000053660"/>
    </source>
</evidence>
<proteinExistence type="predicted"/>
<sequence>ETSVETVSVTIEPAEVVAQIGASVSEQTNTFTTSTVIVDVIPQKKSEPKLSTSDSWEKAFVVASGSATSGALGSQRAATRMESDMTAAREFFREVGELERDVEEELSAEEKKKETDDLGKVEELDVTQELPSLPAVIVGDESVQAKNLQLAKKRGRAIARRRRLMDCCTVL</sequence>
<dbReference type="EMBL" id="KN556228">
    <property type="protein sequence ID" value="KHJ88236.1"/>
    <property type="molecule type" value="Genomic_DNA"/>
</dbReference>
<reference evidence="2 3" key="1">
    <citation type="submission" date="2014-03" db="EMBL/GenBank/DDBJ databases">
        <title>Draft genome of the hookworm Oesophagostomum dentatum.</title>
        <authorList>
            <person name="Mitreva M."/>
        </authorList>
    </citation>
    <scope>NUCLEOTIDE SEQUENCE [LARGE SCALE GENOMIC DNA]</scope>
    <source>
        <strain evidence="2 3">OD-Hann</strain>
    </source>
</reference>
<evidence type="ECO:0000256" key="1">
    <source>
        <dbReference type="SAM" id="MobiDB-lite"/>
    </source>
</evidence>
<feature type="region of interest" description="Disordered" evidence="1">
    <location>
        <begin position="102"/>
        <end position="122"/>
    </location>
</feature>